<dbReference type="InterPro" id="IPR055346">
    <property type="entry name" value="Fe-S_cluster_assembly_SufBD"/>
</dbReference>
<dbReference type="InterPro" id="IPR000825">
    <property type="entry name" value="SUF_FeS_clus_asmbl_SufBD_core"/>
</dbReference>
<reference evidence="4" key="1">
    <citation type="submission" date="2017-11" db="EMBL/GenBank/DDBJ databases">
        <title>Otitis media/interna in a cat caused by the recently described species Corynebacterium provencense.</title>
        <authorList>
            <person name="Kittl S."/>
            <person name="Brodard I."/>
            <person name="Rychener L."/>
            <person name="Jores J."/>
            <person name="Roosje P."/>
            <person name="Gobeli Brawand S."/>
        </authorList>
    </citation>
    <scope>NUCLEOTIDE SEQUENCE [LARGE SCALE GENOMIC DNA]</scope>
    <source>
        <strain evidence="4">17KM38</strain>
    </source>
</reference>
<dbReference type="EMBL" id="CP024988">
    <property type="protein sequence ID" value="AWT25524.1"/>
    <property type="molecule type" value="Genomic_DNA"/>
</dbReference>
<dbReference type="KEGG" id="cpre:Csp1_07150"/>
<sequence length="388" mass="41517">MTAPATTPTTADTGTTAAEFSATVGPDAAGPELLAQVGWEDPARRSSTTVVLDHGYSTMDSSDPDVIVLPLAEALTTYPWVQDLMWSLISPDDDDTLRRAFESTRTPLGTFTWVRDNARVELPRQSFTVMTVPQERQFVHDITVIGRNAEVDSVSGSAVAPGLTRGTHVSVGETFIGEGARLRSVDVDRWGPEMTVYTYDRTRVGEGAVLSSVSVAVSALKRARSSSVTELGKDARCTSHSIVFAPEGTDRGMEDLTVMTGPGAQAEMVARMVSDGGRIRNASTLTSTAPDVRGFLECDGLLLRDGGGINSVPSLDARVARAQLSHEASVGMIDDEKLDYLKALGMDEDAARDLIVQGFLNLEDDRIPASVRDRVTELVSAARGAEKL</sequence>
<dbReference type="Pfam" id="PF01458">
    <property type="entry name" value="SUFBD_core"/>
    <property type="match status" value="1"/>
</dbReference>
<dbReference type="STRING" id="1737425.GCA_900049755_00579"/>
<accession>A0A2Z3YSG9</accession>
<protein>
    <submittedName>
        <fullName evidence="3">FeS cluster assembly protein SufB</fullName>
    </submittedName>
</protein>
<comment type="similarity">
    <text evidence="1">Belongs to the iron-sulfur cluster assembly SufBD family.</text>
</comment>
<dbReference type="PANTHER" id="PTHR30508:SF1">
    <property type="entry name" value="UPF0051 PROTEIN ABCI8, CHLOROPLASTIC-RELATED"/>
    <property type="match status" value="1"/>
</dbReference>
<dbReference type="InterPro" id="IPR037284">
    <property type="entry name" value="SUF_FeS_clus_asmbl_SufBD_sf"/>
</dbReference>
<dbReference type="RefSeq" id="WP_110481086.1">
    <property type="nucleotide sequence ID" value="NZ_CP024988.1"/>
</dbReference>
<organism evidence="3 4">
    <name type="scientific">Corynebacterium provencense</name>
    <dbReference type="NCBI Taxonomy" id="1737425"/>
    <lineage>
        <taxon>Bacteria</taxon>
        <taxon>Bacillati</taxon>
        <taxon>Actinomycetota</taxon>
        <taxon>Actinomycetes</taxon>
        <taxon>Mycobacteriales</taxon>
        <taxon>Corynebacteriaceae</taxon>
        <taxon>Corynebacterium</taxon>
    </lineage>
</organism>
<dbReference type="SUPFAM" id="SSF101960">
    <property type="entry name" value="Stabilizer of iron transporter SufD"/>
    <property type="match status" value="1"/>
</dbReference>
<evidence type="ECO:0000313" key="3">
    <source>
        <dbReference type="EMBL" id="AWT25524.1"/>
    </source>
</evidence>
<feature type="domain" description="SUF system FeS cluster assembly SufBD core" evidence="2">
    <location>
        <begin position="134"/>
        <end position="359"/>
    </location>
</feature>
<gene>
    <name evidence="3" type="primary">sufB_1</name>
    <name evidence="3" type="ORF">Csp1_07150</name>
</gene>
<proteinExistence type="inferred from homology"/>
<dbReference type="PANTHER" id="PTHR30508">
    <property type="entry name" value="FES CLUSTER ASSEMBLY PROTEIN SUF"/>
    <property type="match status" value="1"/>
</dbReference>
<dbReference type="OrthoDB" id="9803529at2"/>
<evidence type="ECO:0000259" key="2">
    <source>
        <dbReference type="Pfam" id="PF01458"/>
    </source>
</evidence>
<keyword evidence="4" id="KW-1185">Reference proteome</keyword>
<name>A0A2Z3YSG9_9CORY</name>
<dbReference type="GO" id="GO:0016226">
    <property type="term" value="P:iron-sulfur cluster assembly"/>
    <property type="evidence" value="ECO:0007669"/>
    <property type="project" value="InterPro"/>
</dbReference>
<evidence type="ECO:0000256" key="1">
    <source>
        <dbReference type="ARBA" id="ARBA00043967"/>
    </source>
</evidence>
<evidence type="ECO:0000313" key="4">
    <source>
        <dbReference type="Proteomes" id="UP000247696"/>
    </source>
</evidence>
<dbReference type="Proteomes" id="UP000247696">
    <property type="component" value="Chromosome"/>
</dbReference>
<dbReference type="AlphaFoldDB" id="A0A2Z3YSG9"/>